<dbReference type="Pfam" id="PF16656">
    <property type="entry name" value="Pur_ac_phosph_N"/>
    <property type="match status" value="1"/>
</dbReference>
<keyword evidence="5" id="KW-1185">Reference proteome</keyword>
<name>A0A167G2Z7_9BACL</name>
<keyword evidence="1" id="KW-0732">Signal</keyword>
<dbReference type="GO" id="GO:0003993">
    <property type="term" value="F:acid phosphatase activity"/>
    <property type="evidence" value="ECO:0007669"/>
    <property type="project" value="InterPro"/>
</dbReference>
<dbReference type="CDD" id="cd00063">
    <property type="entry name" value="FN3"/>
    <property type="match status" value="1"/>
</dbReference>
<dbReference type="Pfam" id="PF00149">
    <property type="entry name" value="Metallophos"/>
    <property type="match status" value="1"/>
</dbReference>
<dbReference type="InterPro" id="IPR003961">
    <property type="entry name" value="FN3_dom"/>
</dbReference>
<protein>
    <submittedName>
        <fullName evidence="4">Metallophosphoesterase</fullName>
    </submittedName>
</protein>
<feature type="domain" description="Purple acid phosphatase N-terminal" evidence="3">
    <location>
        <begin position="35"/>
        <end position="133"/>
    </location>
</feature>
<sequence length="410" mass="46332">MRLQKEVIWLLLIGLLILTIVIGLEWMKADQRKKPKSLVMTFIDDAKTSRAFTWYTDNSNVSSVLQIVKGSELKFDKELVTTITGITSTIASSQQVQGVHKAKVSNLEPGTTYSYRVGSGGDKDWSKPAIFTTEARSLNEFTFINVTDSQGITEEDFILWGKTLNKAFEIFPTAQFIIHNGDMTEESDDDKAWDHFFSEAEPWVSQVPLMPVTGNHDEVDGVADHFTSHFNLPNNGAENSIEGTSYSFDYGSAHFVILNTESNIKEQTTWLEEDLAATELPWKIVAMHRGAYGGNMNKKVGDWVSIFDQYKVDLVLQGHNHEYSRSYPLRDGEIVGDGDNMINDHEGTVYVVTNTAGQKFNEQKGNQFYHQVHFQNEKQMFAGVQIKGDSLTFQAYDKDGEKLDEFVIHH</sequence>
<dbReference type="InterPro" id="IPR015914">
    <property type="entry name" value="PAPs_N"/>
</dbReference>
<reference evidence="4 5" key="1">
    <citation type="submission" date="2016-02" db="EMBL/GenBank/DDBJ databases">
        <title>Paenibacillus sp. LPB0068, isolated from Crassostrea gigas.</title>
        <authorList>
            <person name="Shin S.-K."/>
            <person name="Yi H."/>
        </authorList>
    </citation>
    <scope>NUCLEOTIDE SEQUENCE [LARGE SCALE GENOMIC DNA]</scope>
    <source>
        <strain evidence="4 5">LPB0068</strain>
    </source>
</reference>
<dbReference type="PANTHER" id="PTHR45867">
    <property type="entry name" value="PURPLE ACID PHOSPHATASE"/>
    <property type="match status" value="1"/>
</dbReference>
<dbReference type="OrthoDB" id="9809781at2"/>
<evidence type="ECO:0000259" key="2">
    <source>
        <dbReference type="Pfam" id="PF00149"/>
    </source>
</evidence>
<dbReference type="Gene3D" id="3.60.21.10">
    <property type="match status" value="1"/>
</dbReference>
<dbReference type="InterPro" id="IPR029052">
    <property type="entry name" value="Metallo-depent_PP-like"/>
</dbReference>
<dbReference type="SUPFAM" id="SSF49363">
    <property type="entry name" value="Purple acid phosphatase, N-terminal domain"/>
    <property type="match status" value="1"/>
</dbReference>
<feature type="domain" description="Calcineurin-like phosphoesterase" evidence="2">
    <location>
        <begin position="164"/>
        <end position="323"/>
    </location>
</feature>
<proteinExistence type="predicted"/>
<comment type="caution">
    <text evidence="4">The sequence shown here is derived from an EMBL/GenBank/DDBJ whole genome shotgun (WGS) entry which is preliminary data.</text>
</comment>
<dbReference type="AlphaFoldDB" id="A0A167G2Z7"/>
<dbReference type="InterPro" id="IPR008963">
    <property type="entry name" value="Purple_acid_Pase-like_N"/>
</dbReference>
<dbReference type="PANTHER" id="PTHR45867:SF3">
    <property type="entry name" value="ACID PHOSPHATASE TYPE 7"/>
    <property type="match status" value="1"/>
</dbReference>
<dbReference type="GO" id="GO:0046872">
    <property type="term" value="F:metal ion binding"/>
    <property type="evidence" value="ECO:0007669"/>
    <property type="project" value="InterPro"/>
</dbReference>
<dbReference type="Gene3D" id="2.60.40.380">
    <property type="entry name" value="Purple acid phosphatase-like, N-terminal"/>
    <property type="match status" value="1"/>
</dbReference>
<dbReference type="Proteomes" id="UP000077134">
    <property type="component" value="Unassembled WGS sequence"/>
</dbReference>
<dbReference type="STRING" id="1763538.LPB68_17580"/>
<accession>A0A167G2Z7</accession>
<gene>
    <name evidence="4" type="ORF">PNBC_07155</name>
</gene>
<dbReference type="SUPFAM" id="SSF56300">
    <property type="entry name" value="Metallo-dependent phosphatases"/>
    <property type="match status" value="1"/>
</dbReference>
<dbReference type="InterPro" id="IPR004843">
    <property type="entry name" value="Calcineurin-like_PHP"/>
</dbReference>
<dbReference type="RefSeq" id="WP_068656536.1">
    <property type="nucleotide sequence ID" value="NZ_CP017770.1"/>
</dbReference>
<dbReference type="EMBL" id="LSFN01000005">
    <property type="protein sequence ID" value="OAB77155.1"/>
    <property type="molecule type" value="Genomic_DNA"/>
</dbReference>
<evidence type="ECO:0000313" key="4">
    <source>
        <dbReference type="EMBL" id="OAB77155.1"/>
    </source>
</evidence>
<organism evidence="4 5">
    <name type="scientific">Paenibacillus crassostreae</name>
    <dbReference type="NCBI Taxonomy" id="1763538"/>
    <lineage>
        <taxon>Bacteria</taxon>
        <taxon>Bacillati</taxon>
        <taxon>Bacillota</taxon>
        <taxon>Bacilli</taxon>
        <taxon>Bacillales</taxon>
        <taxon>Paenibacillaceae</taxon>
        <taxon>Paenibacillus</taxon>
    </lineage>
</organism>
<dbReference type="KEGG" id="pcx:LPB68_17580"/>
<evidence type="ECO:0000259" key="3">
    <source>
        <dbReference type="Pfam" id="PF16656"/>
    </source>
</evidence>
<evidence type="ECO:0000313" key="5">
    <source>
        <dbReference type="Proteomes" id="UP000077134"/>
    </source>
</evidence>
<evidence type="ECO:0000256" key="1">
    <source>
        <dbReference type="ARBA" id="ARBA00022729"/>
    </source>
</evidence>